<dbReference type="RefSeq" id="WP_354152355.1">
    <property type="nucleotide sequence ID" value="NZ_JBEPMN010000012.1"/>
</dbReference>
<evidence type="ECO:0000313" key="2">
    <source>
        <dbReference type="Proteomes" id="UP001549143"/>
    </source>
</evidence>
<proteinExistence type="predicted"/>
<dbReference type="Pfam" id="PF11836">
    <property type="entry name" value="Phage_TAC_11"/>
    <property type="match status" value="1"/>
</dbReference>
<evidence type="ECO:0008006" key="3">
    <source>
        <dbReference type="Google" id="ProtNLM"/>
    </source>
</evidence>
<organism evidence="1 2">
    <name type="scientific">Aquamicrobium ahrensii</name>
    <dbReference type="NCBI Taxonomy" id="469551"/>
    <lineage>
        <taxon>Bacteria</taxon>
        <taxon>Pseudomonadati</taxon>
        <taxon>Pseudomonadota</taxon>
        <taxon>Alphaproteobacteria</taxon>
        <taxon>Hyphomicrobiales</taxon>
        <taxon>Phyllobacteriaceae</taxon>
        <taxon>Aquamicrobium</taxon>
    </lineage>
</organism>
<reference evidence="1 2" key="1">
    <citation type="submission" date="2024-06" db="EMBL/GenBank/DDBJ databases">
        <title>Genomic Encyclopedia of Type Strains, Phase IV (KMG-IV): sequencing the most valuable type-strain genomes for metagenomic binning, comparative biology and taxonomic classification.</title>
        <authorList>
            <person name="Goeker M."/>
        </authorList>
    </citation>
    <scope>NUCLEOTIDE SEQUENCE [LARGE SCALE GENOMIC DNA]</scope>
    <source>
        <strain evidence="1 2">DSM 19730</strain>
    </source>
</reference>
<keyword evidence="2" id="KW-1185">Reference proteome</keyword>
<comment type="caution">
    <text evidence="1">The sequence shown here is derived from an EMBL/GenBank/DDBJ whole genome shotgun (WGS) entry which is preliminary data.</text>
</comment>
<protein>
    <recommendedName>
        <fullName evidence="3">Gene transfer agent family protein</fullName>
    </recommendedName>
</protein>
<evidence type="ECO:0000313" key="1">
    <source>
        <dbReference type="EMBL" id="MET3662502.1"/>
    </source>
</evidence>
<dbReference type="Proteomes" id="UP001549143">
    <property type="component" value="Unassembled WGS sequence"/>
</dbReference>
<name>A0ABV2KN32_9HYPH</name>
<dbReference type="EMBL" id="JBEPMN010000012">
    <property type="protein sequence ID" value="MET3662502.1"/>
    <property type="molecule type" value="Genomic_DNA"/>
</dbReference>
<gene>
    <name evidence="1" type="ORF">ABID44_002840</name>
</gene>
<sequence>MANPNRGEVALPVGDREYRLSFSVNAICELEDALNMPVSKIADGMNDAGSIRMSMIRTVVWAALQDHHDSVSVKEAGQIASEAGIPTVMEAIGKAFALAFPEAEDKANPRKAAKRA</sequence>
<dbReference type="InterPro" id="IPR021791">
    <property type="entry name" value="Phage_TAC_11"/>
</dbReference>
<accession>A0ABV2KN32</accession>